<dbReference type="NCBIfam" id="TIGR01549">
    <property type="entry name" value="HAD-SF-IA-v1"/>
    <property type="match status" value="1"/>
</dbReference>
<dbReference type="GO" id="GO:0005829">
    <property type="term" value="C:cytosol"/>
    <property type="evidence" value="ECO:0007669"/>
    <property type="project" value="TreeGrafter"/>
</dbReference>
<dbReference type="EMBL" id="CP058579">
    <property type="protein sequence ID" value="QLG60319.1"/>
    <property type="molecule type" value="Genomic_DNA"/>
</dbReference>
<dbReference type="InterPro" id="IPR023214">
    <property type="entry name" value="HAD_sf"/>
</dbReference>
<dbReference type="InterPro" id="IPR023602">
    <property type="entry name" value="Riboflavin_kinase_CTP-dep"/>
</dbReference>
<sequence>MTGAGEGAYFVRETADELAAELGFRPYSGTLNVDSLPLLDELPSKTAMSGALVTEHCDGVVLRACSVSGVRSAVIRPLMDNYPDGKVELVAPVRLRALFGFDNGDEVPVSPPDDIWHPDAGPTDASELDGFDAVVFDLDGTLVDLDVDWGAARDDIKELLDDILERSLTEYSRADVLRIARKNGHYDELDRLLTEYESEGARTGSRLPLVTVLSTIGCSVGICTANAPSVAEQALESHGTRGDMDAIVGRGTVSEEKPHPEPLEHCLDRLDADPGNSVFVGDERTDAEAAAAAGSSFLHPAQFD</sequence>
<keyword evidence="5" id="KW-0547">Nucleotide-binding</keyword>
<reference evidence="7 8" key="1">
    <citation type="submission" date="2020-06" db="EMBL/GenBank/DDBJ databases">
        <title>NJ-3-1, isolated from saline soil.</title>
        <authorList>
            <person name="Cui H.L."/>
            <person name="Shi X."/>
        </authorList>
    </citation>
    <scope>NUCLEOTIDE SEQUENCE [LARGE SCALE GENOMIC DNA]</scope>
    <source>
        <strain evidence="7 8">NJ-3-1</strain>
    </source>
</reference>
<dbReference type="PANTHER" id="PTHR43434">
    <property type="entry name" value="PHOSPHOGLYCOLATE PHOSPHATASE"/>
    <property type="match status" value="1"/>
</dbReference>
<proteinExistence type="inferred from homology"/>
<evidence type="ECO:0000259" key="6">
    <source>
        <dbReference type="Pfam" id="PF01982"/>
    </source>
</evidence>
<dbReference type="SFLD" id="SFLDG01129">
    <property type="entry name" value="C1.5:_HAD__Beta-PGM__Phosphata"/>
    <property type="match status" value="1"/>
</dbReference>
<dbReference type="InterPro" id="IPR006439">
    <property type="entry name" value="HAD-SF_hydro_IA"/>
</dbReference>
<protein>
    <submittedName>
        <fullName evidence="7">HAD-IA family hydrolase</fullName>
    </submittedName>
</protein>
<keyword evidence="7" id="KW-0378">Hydrolase</keyword>
<dbReference type="Proteomes" id="UP000509626">
    <property type="component" value="Chromosome"/>
</dbReference>
<dbReference type="AlphaFoldDB" id="A0A7D5Q901"/>
<comment type="similarity">
    <text evidence="1">Belongs to the HAD-like hydrolase superfamily.</text>
</comment>
<dbReference type="SUPFAM" id="SSF56784">
    <property type="entry name" value="HAD-like"/>
    <property type="match status" value="1"/>
</dbReference>
<evidence type="ECO:0000313" key="8">
    <source>
        <dbReference type="Proteomes" id="UP000509626"/>
    </source>
</evidence>
<dbReference type="Pfam" id="PF13419">
    <property type="entry name" value="HAD_2"/>
    <property type="match status" value="1"/>
</dbReference>
<accession>A0A7D5Q901</accession>
<evidence type="ECO:0000256" key="5">
    <source>
        <dbReference type="ARBA" id="ARBA00022741"/>
    </source>
</evidence>
<evidence type="ECO:0000256" key="2">
    <source>
        <dbReference type="ARBA" id="ARBA00022630"/>
    </source>
</evidence>
<evidence type="ECO:0000256" key="3">
    <source>
        <dbReference type="ARBA" id="ARBA00022643"/>
    </source>
</evidence>
<dbReference type="InterPro" id="IPR023198">
    <property type="entry name" value="PGP-like_dom2"/>
</dbReference>
<dbReference type="SFLD" id="SFLDS00003">
    <property type="entry name" value="Haloacid_Dehalogenase"/>
    <property type="match status" value="1"/>
</dbReference>
<keyword evidence="4" id="KW-0808">Transferase</keyword>
<dbReference type="OrthoDB" id="30955at2157"/>
<dbReference type="InterPro" id="IPR050155">
    <property type="entry name" value="HAD-like_hydrolase_sf"/>
</dbReference>
<keyword evidence="3" id="KW-0288">FMN</keyword>
<dbReference type="GO" id="GO:0008531">
    <property type="term" value="F:riboflavin kinase activity"/>
    <property type="evidence" value="ECO:0007669"/>
    <property type="project" value="InterPro"/>
</dbReference>
<keyword evidence="8" id="KW-1185">Reference proteome</keyword>
<dbReference type="Pfam" id="PF01982">
    <property type="entry name" value="CTP-dep_RFKase"/>
    <property type="match status" value="1"/>
</dbReference>
<dbReference type="Gene3D" id="3.40.50.1000">
    <property type="entry name" value="HAD superfamily/HAD-like"/>
    <property type="match status" value="1"/>
</dbReference>
<gene>
    <name evidence="7" type="ORF">HUG12_00525</name>
</gene>
<dbReference type="PANTHER" id="PTHR43434:SF1">
    <property type="entry name" value="PHOSPHOGLYCOLATE PHOSPHATASE"/>
    <property type="match status" value="1"/>
</dbReference>
<dbReference type="InterPro" id="IPR036412">
    <property type="entry name" value="HAD-like_sf"/>
</dbReference>
<evidence type="ECO:0000313" key="7">
    <source>
        <dbReference type="EMBL" id="QLG60319.1"/>
    </source>
</evidence>
<dbReference type="RefSeq" id="WP_179266905.1">
    <property type="nucleotide sequence ID" value="NZ_CP058579.1"/>
</dbReference>
<feature type="domain" description="Riboflavin kinase" evidence="6">
    <location>
        <begin position="2"/>
        <end position="109"/>
    </location>
</feature>
<dbReference type="GO" id="GO:0009231">
    <property type="term" value="P:riboflavin biosynthetic process"/>
    <property type="evidence" value="ECO:0007669"/>
    <property type="project" value="InterPro"/>
</dbReference>
<evidence type="ECO:0000256" key="1">
    <source>
        <dbReference type="ARBA" id="ARBA00007958"/>
    </source>
</evidence>
<dbReference type="GeneID" id="56035898"/>
<dbReference type="InterPro" id="IPR023465">
    <property type="entry name" value="Riboflavin_kinase_dom_sf"/>
</dbReference>
<keyword evidence="2" id="KW-0285">Flavoprotein</keyword>
<name>A0A7D5Q901_9EURY</name>
<dbReference type="SUPFAM" id="SSF82114">
    <property type="entry name" value="Riboflavin kinase-like"/>
    <property type="match status" value="1"/>
</dbReference>
<dbReference type="InterPro" id="IPR041492">
    <property type="entry name" value="HAD_2"/>
</dbReference>
<organism evidence="7 8">
    <name type="scientific">Halorarum salinum</name>
    <dbReference type="NCBI Taxonomy" id="2743089"/>
    <lineage>
        <taxon>Archaea</taxon>
        <taxon>Methanobacteriati</taxon>
        <taxon>Methanobacteriota</taxon>
        <taxon>Stenosarchaea group</taxon>
        <taxon>Halobacteria</taxon>
        <taxon>Halobacteriales</taxon>
        <taxon>Haloferacaceae</taxon>
        <taxon>Halorarum</taxon>
    </lineage>
</organism>
<dbReference type="GO" id="GO:0000166">
    <property type="term" value="F:nucleotide binding"/>
    <property type="evidence" value="ECO:0007669"/>
    <property type="project" value="UniProtKB-KW"/>
</dbReference>
<dbReference type="GO" id="GO:0006281">
    <property type="term" value="P:DNA repair"/>
    <property type="evidence" value="ECO:0007669"/>
    <property type="project" value="TreeGrafter"/>
</dbReference>
<dbReference type="Gene3D" id="1.10.150.240">
    <property type="entry name" value="Putative phosphatase, domain 2"/>
    <property type="match status" value="1"/>
</dbReference>
<dbReference type="KEGG" id="halu:HUG12_00525"/>
<dbReference type="Gene3D" id="2.40.30.30">
    <property type="entry name" value="Riboflavin kinase-like"/>
    <property type="match status" value="1"/>
</dbReference>
<evidence type="ECO:0000256" key="4">
    <source>
        <dbReference type="ARBA" id="ARBA00022679"/>
    </source>
</evidence>
<dbReference type="GO" id="GO:0008967">
    <property type="term" value="F:phosphoglycolate phosphatase activity"/>
    <property type="evidence" value="ECO:0007669"/>
    <property type="project" value="TreeGrafter"/>
</dbReference>